<name>A0A0G0XJ58_9BACT</name>
<evidence type="ECO:0000313" key="3">
    <source>
        <dbReference type="Proteomes" id="UP000034256"/>
    </source>
</evidence>
<evidence type="ECO:0000313" key="2">
    <source>
        <dbReference type="EMBL" id="KKS24950.1"/>
    </source>
</evidence>
<feature type="domain" description="Glycosyl transferase family 1" evidence="1">
    <location>
        <begin position="168"/>
        <end position="252"/>
    </location>
</feature>
<keyword evidence="2" id="KW-0808">Transferase</keyword>
<gene>
    <name evidence="2" type="ORF">UU85_C0011G0005</name>
</gene>
<organism evidence="2 3">
    <name type="scientific">Candidatus Wolfebacteria bacterium GW2011_GWA2_42_10</name>
    <dbReference type="NCBI Taxonomy" id="1619004"/>
    <lineage>
        <taxon>Bacteria</taxon>
        <taxon>Candidatus Wolfeibacteriota</taxon>
    </lineage>
</organism>
<protein>
    <submittedName>
        <fullName evidence="2">Glycosyl transferase, group 1</fullName>
    </submittedName>
</protein>
<dbReference type="SUPFAM" id="SSF53756">
    <property type="entry name" value="UDP-Glycosyltransferase/glycogen phosphorylase"/>
    <property type="match status" value="1"/>
</dbReference>
<accession>A0A0G0XJ58</accession>
<dbReference type="InterPro" id="IPR001296">
    <property type="entry name" value="Glyco_trans_1"/>
</dbReference>
<comment type="caution">
    <text evidence="2">The sequence shown here is derived from an EMBL/GenBank/DDBJ whole genome shotgun (WGS) entry which is preliminary data.</text>
</comment>
<evidence type="ECO:0000259" key="1">
    <source>
        <dbReference type="Pfam" id="PF00534"/>
    </source>
</evidence>
<reference evidence="2 3" key="1">
    <citation type="journal article" date="2015" name="Nature">
        <title>rRNA introns, odd ribosomes, and small enigmatic genomes across a large radiation of phyla.</title>
        <authorList>
            <person name="Brown C.T."/>
            <person name="Hug L.A."/>
            <person name="Thomas B.C."/>
            <person name="Sharon I."/>
            <person name="Castelle C.J."/>
            <person name="Singh A."/>
            <person name="Wilkins M.J."/>
            <person name="Williams K.H."/>
            <person name="Banfield J.F."/>
        </authorList>
    </citation>
    <scope>NUCLEOTIDE SEQUENCE [LARGE SCALE GENOMIC DNA]</scope>
</reference>
<dbReference type="EMBL" id="LCCF01000011">
    <property type="protein sequence ID" value="KKS24950.1"/>
    <property type="molecule type" value="Genomic_DNA"/>
</dbReference>
<sequence>MKRVCFFGLYNPDYSRNKVLIAGFQNNNWQVVECRVDPRFYPGCKKYWQLIKTARKIIKPNDLVLVAYPGQTAVWLARLLFWHQMVVFDAFTSLYDSNVFDRQLYPKNSWRAWRDWLFDWLAIFLANKNLVDTNEHAKYFQQTFGIGAGKFIRVFVGSEIGAQITEIPRKSPDYFLIHFHGHYIPLQGIEYIIKAAKILETEPDIKFRLIGSGQEHQKIKKMAMDLKSNNIDFWPESSMEALAQSMIDADLVLGIFGTTPKTSRVIPNKVFEENPLAEV</sequence>
<dbReference type="Proteomes" id="UP000034256">
    <property type="component" value="Unassembled WGS sequence"/>
</dbReference>
<proteinExistence type="predicted"/>
<dbReference type="Gene3D" id="3.40.50.2000">
    <property type="entry name" value="Glycogen Phosphorylase B"/>
    <property type="match status" value="2"/>
</dbReference>
<dbReference type="Pfam" id="PF00534">
    <property type="entry name" value="Glycos_transf_1"/>
    <property type="match status" value="1"/>
</dbReference>
<dbReference type="AlphaFoldDB" id="A0A0G0XJ58"/>
<dbReference type="GO" id="GO:0016757">
    <property type="term" value="F:glycosyltransferase activity"/>
    <property type="evidence" value="ECO:0007669"/>
    <property type="project" value="InterPro"/>
</dbReference>